<reference evidence="1" key="1">
    <citation type="submission" date="2023-04" db="EMBL/GenBank/DDBJ databases">
        <title>Chromosome-level genome of Chaenocephalus aceratus.</title>
        <authorList>
            <person name="Park H."/>
        </authorList>
    </citation>
    <scope>NUCLEOTIDE SEQUENCE</scope>
    <source>
        <strain evidence="1">DE</strain>
        <tissue evidence="1">Muscle</tissue>
    </source>
</reference>
<name>A0AAD9CJM0_DISEL</name>
<gene>
    <name evidence="1" type="ORF">KUDE01_010858</name>
</gene>
<evidence type="ECO:0000313" key="2">
    <source>
        <dbReference type="Proteomes" id="UP001228049"/>
    </source>
</evidence>
<dbReference type="EMBL" id="JASDAP010000004">
    <property type="protein sequence ID" value="KAK1903670.1"/>
    <property type="molecule type" value="Genomic_DNA"/>
</dbReference>
<protein>
    <submittedName>
        <fullName evidence="1">tRNA pseudouridine synthase A</fullName>
    </submittedName>
</protein>
<dbReference type="AlphaFoldDB" id="A0AAD9CJM0"/>
<evidence type="ECO:0000313" key="1">
    <source>
        <dbReference type="EMBL" id="KAK1903670.1"/>
    </source>
</evidence>
<dbReference type="Proteomes" id="UP001228049">
    <property type="component" value="Unassembled WGS sequence"/>
</dbReference>
<accession>A0AAD9CJM0</accession>
<organism evidence="1 2">
    <name type="scientific">Dissostichus eleginoides</name>
    <name type="common">Patagonian toothfish</name>
    <name type="synonym">Dissostichus amissus</name>
    <dbReference type="NCBI Taxonomy" id="100907"/>
    <lineage>
        <taxon>Eukaryota</taxon>
        <taxon>Metazoa</taxon>
        <taxon>Chordata</taxon>
        <taxon>Craniata</taxon>
        <taxon>Vertebrata</taxon>
        <taxon>Euteleostomi</taxon>
        <taxon>Actinopterygii</taxon>
        <taxon>Neopterygii</taxon>
        <taxon>Teleostei</taxon>
        <taxon>Neoteleostei</taxon>
        <taxon>Acanthomorphata</taxon>
        <taxon>Eupercaria</taxon>
        <taxon>Perciformes</taxon>
        <taxon>Notothenioidei</taxon>
        <taxon>Nototheniidae</taxon>
        <taxon>Dissostichus</taxon>
    </lineage>
</organism>
<comment type="caution">
    <text evidence="1">The sequence shown here is derived from an EMBL/GenBank/DDBJ whole genome shotgun (WGS) entry which is preliminary data.</text>
</comment>
<sequence>MGGQWAEMEKGGGGSLNTSRTLQMLCQQTVLAFNLYEVSCDCIVGASTKPVKRFSTMDRAWIVMALLHEKLVYEAIIMDNERLSDLYRRACGSRSPIASLAPLALEIHSGSRAGLGYRRTVHRLRDFSRTHQPQRFNSGGRHAHTPVGSVAVCRWVPGSLGCLRRTWRANASDRAGEELFSRA</sequence>
<keyword evidence="2" id="KW-1185">Reference proteome</keyword>
<proteinExistence type="predicted"/>